<dbReference type="GeneID" id="106465759"/>
<comment type="similarity">
    <text evidence="1">Belongs to the universal ribosomal protein uL1 family.</text>
</comment>
<name>A0ABM1BGC5_LIMPO</name>
<gene>
    <name evidence="6" type="primary">LOC106465759</name>
</gene>
<dbReference type="SUPFAM" id="SSF56808">
    <property type="entry name" value="Ribosomal protein L1"/>
    <property type="match status" value="1"/>
</dbReference>
<dbReference type="Proteomes" id="UP000694941">
    <property type="component" value="Unplaced"/>
</dbReference>
<accession>A0ABM1BGC5</accession>
<dbReference type="RefSeq" id="XP_013781447.1">
    <property type="nucleotide sequence ID" value="XM_013925993.2"/>
</dbReference>
<dbReference type="Pfam" id="PF00687">
    <property type="entry name" value="Ribosomal_L1"/>
    <property type="match status" value="1"/>
</dbReference>
<organism evidence="5 6">
    <name type="scientific">Limulus polyphemus</name>
    <name type="common">Atlantic horseshoe crab</name>
    <dbReference type="NCBI Taxonomy" id="6850"/>
    <lineage>
        <taxon>Eukaryota</taxon>
        <taxon>Metazoa</taxon>
        <taxon>Ecdysozoa</taxon>
        <taxon>Arthropoda</taxon>
        <taxon>Chelicerata</taxon>
        <taxon>Merostomata</taxon>
        <taxon>Xiphosura</taxon>
        <taxon>Limulidae</taxon>
        <taxon>Limulus</taxon>
    </lineage>
</organism>
<keyword evidence="5" id="KW-1185">Reference proteome</keyword>
<feature type="region of interest" description="Disordered" evidence="4">
    <location>
        <begin position="381"/>
        <end position="404"/>
    </location>
</feature>
<evidence type="ECO:0000256" key="2">
    <source>
        <dbReference type="ARBA" id="ARBA00022980"/>
    </source>
</evidence>
<dbReference type="Gene3D" id="3.30.190.20">
    <property type="match status" value="1"/>
</dbReference>
<evidence type="ECO:0000313" key="5">
    <source>
        <dbReference type="Proteomes" id="UP000694941"/>
    </source>
</evidence>
<dbReference type="InterPro" id="IPR023674">
    <property type="entry name" value="Ribosomal_uL1-like"/>
</dbReference>
<dbReference type="PANTHER" id="PTHR36427">
    <property type="entry name" value="54S RIBOSOMAL PROTEIN L1, MITOCHONDRIAL"/>
    <property type="match status" value="1"/>
</dbReference>
<dbReference type="InterPro" id="IPR028364">
    <property type="entry name" value="Ribosomal_uL1/biogenesis"/>
</dbReference>
<dbReference type="InterPro" id="IPR016095">
    <property type="entry name" value="Ribosomal_uL1_3-a/b-sand"/>
</dbReference>
<evidence type="ECO:0000313" key="6">
    <source>
        <dbReference type="RefSeq" id="XP_013781447.1"/>
    </source>
</evidence>
<proteinExistence type="inferred from homology"/>
<sequence>MATLLRISRIFQQLQVPTQWNILPFSCYFHSQGVTFSELMYRKSMQCISLSCIDKGLLPGSQNQQVRYYAARRGKREKMKATKKSQKKEVVKKEFVPYHIKMAMKNIVIKPRRENVDHWLKTPPIDDVWRAKFYKKKIYSVMEAIEMHRETHHPTILNEPEAILSSTIELDMRMPKKNRYLDNFTGTIKLPYELKMDNNKKKVLVFCKDSEDQTGALKAGAFMAGSSGVIKQIQTGELTVQDFDHVVAHIDMLAELGTIRGLLKKSFPNRNKGNLGTDIVPLVELFVQGVDYKSNKDEHELDFGWVDVPIGRLNMETNELQQNLFTVLNQVETHKPKGVAAPFITRVLLFSEPSQEKFVIPHWEYLEGYKDPNTLKSEEVTLEQQTEEDDDTDTDEVEHTRVAS</sequence>
<protein>
    <submittedName>
        <fullName evidence="6">39S ribosomal protein L1, mitochondrial-like</fullName>
    </submittedName>
</protein>
<keyword evidence="3" id="KW-0687">Ribonucleoprotein</keyword>
<reference evidence="6" key="1">
    <citation type="submission" date="2025-08" db="UniProtKB">
        <authorList>
            <consortium name="RefSeq"/>
        </authorList>
    </citation>
    <scope>IDENTIFICATION</scope>
    <source>
        <tissue evidence="6">Muscle</tissue>
    </source>
</reference>
<evidence type="ECO:0000256" key="4">
    <source>
        <dbReference type="SAM" id="MobiDB-lite"/>
    </source>
</evidence>
<feature type="compositionally biased region" description="Acidic residues" evidence="4">
    <location>
        <begin position="385"/>
        <end position="396"/>
    </location>
</feature>
<evidence type="ECO:0000256" key="3">
    <source>
        <dbReference type="ARBA" id="ARBA00023274"/>
    </source>
</evidence>
<dbReference type="PANTHER" id="PTHR36427:SF3">
    <property type="entry name" value="LARGE RIBOSOMAL SUBUNIT PROTEIN UL1M"/>
    <property type="match status" value="1"/>
</dbReference>
<evidence type="ECO:0000256" key="1">
    <source>
        <dbReference type="ARBA" id="ARBA00010531"/>
    </source>
</evidence>
<keyword evidence="2" id="KW-0689">Ribosomal protein</keyword>
<dbReference type="Gene3D" id="3.40.50.790">
    <property type="match status" value="1"/>
</dbReference>